<dbReference type="Proteomes" id="UP000310066">
    <property type="component" value="Unassembled WGS sequence"/>
</dbReference>
<dbReference type="Gene3D" id="3.10.120.10">
    <property type="entry name" value="Cytochrome b5-like heme/steroid binding domain"/>
    <property type="match status" value="1"/>
</dbReference>
<dbReference type="PROSITE" id="PS50255">
    <property type="entry name" value="CYTOCHROME_B5_2"/>
    <property type="match status" value="1"/>
</dbReference>
<evidence type="ECO:0000256" key="3">
    <source>
        <dbReference type="ARBA" id="ARBA00022723"/>
    </source>
</evidence>
<dbReference type="GO" id="GO:0016491">
    <property type="term" value="F:oxidoreductase activity"/>
    <property type="evidence" value="ECO:0007669"/>
    <property type="project" value="UniProtKB-KW"/>
</dbReference>
<dbReference type="InterPro" id="IPR008259">
    <property type="entry name" value="FMN_hydac_DH_AS"/>
</dbReference>
<feature type="region of interest" description="Disordered" evidence="6">
    <location>
        <begin position="310"/>
        <end position="339"/>
    </location>
</feature>
<dbReference type="Gene3D" id="3.20.20.70">
    <property type="entry name" value="Aldolase class I"/>
    <property type="match status" value="1"/>
</dbReference>
<dbReference type="Pfam" id="PF00173">
    <property type="entry name" value="Cyt-b5"/>
    <property type="match status" value="1"/>
</dbReference>
<sequence length="533" mass="58039">MLDGAEVAKHSSRRSCWIVINDKVYDVTSFVPEHPGGSTILLKQAGADASTEYAKYHSPEVVNDLPPGSYLGDIDTSTLDSLNTPKGLSRDEVQSATAQSDEGQVPHVTLCVRASDFEAAAKATLPNKSWIYASSSANSGQSFQGNIDDWSRVTFRPRVLRNVEEVEVGTRILGNGSRLPFYCSPMGSMGSIHPDGEIEMTRAIVQTGMHGLMSTSSSKTTEQIMETYLTEQERRSSTGGTASKLMFQLYLPTDHQRSLELIRRVKKAGCFHSLWLTIDTPVLGKRTADRYQQAQEALDAGLAEEDISPAAEQEVASQGGAPPKVSKDIGGRPPPGQLSARTTWEDLAWIRREWGDRPIVLKGIQTADDARLAAQHGVQGILLSNHGGRQMHAAPSALMTLLEIRTYAPEVLGKLEVFVDGGLRDGADVLKALCLGATAVGVGRPFLYALAAYGRRGVERCVDGESFQFCWEGGGSLFGSILTSSTVLSEELTTAMRLLGITSLDQVRPEMVNAQRLLNEMWRPEQPYVRSRL</sequence>
<dbReference type="PROSITE" id="PS51349">
    <property type="entry name" value="FMN_HYDROXY_ACID_DH_2"/>
    <property type="match status" value="1"/>
</dbReference>
<comment type="cofactor">
    <cofactor evidence="1">
        <name>FMN</name>
        <dbReference type="ChEBI" id="CHEBI:58210"/>
    </cofactor>
</comment>
<evidence type="ECO:0000256" key="1">
    <source>
        <dbReference type="ARBA" id="ARBA00001917"/>
    </source>
</evidence>
<accession>A0A4U0UQL4</accession>
<dbReference type="AlphaFoldDB" id="A0A4U0UQL4"/>
<evidence type="ECO:0000259" key="7">
    <source>
        <dbReference type="PROSITE" id="PS50255"/>
    </source>
</evidence>
<dbReference type="InterPro" id="IPR018506">
    <property type="entry name" value="Cyt_B5_heme-BS"/>
</dbReference>
<dbReference type="Pfam" id="PF01070">
    <property type="entry name" value="FMN_dh"/>
    <property type="match status" value="1"/>
</dbReference>
<gene>
    <name evidence="9" type="ORF">B0A54_11178</name>
</gene>
<proteinExistence type="predicted"/>
<evidence type="ECO:0000256" key="6">
    <source>
        <dbReference type="SAM" id="MobiDB-lite"/>
    </source>
</evidence>
<comment type="caution">
    <text evidence="9">The sequence shown here is derived from an EMBL/GenBank/DDBJ whole genome shotgun (WGS) entry which is preliminary data.</text>
</comment>
<dbReference type="SUPFAM" id="SSF51395">
    <property type="entry name" value="FMN-linked oxidoreductases"/>
    <property type="match status" value="1"/>
</dbReference>
<organism evidence="9 10">
    <name type="scientific">Friedmanniomyces endolithicus</name>
    <dbReference type="NCBI Taxonomy" id="329885"/>
    <lineage>
        <taxon>Eukaryota</taxon>
        <taxon>Fungi</taxon>
        <taxon>Dikarya</taxon>
        <taxon>Ascomycota</taxon>
        <taxon>Pezizomycotina</taxon>
        <taxon>Dothideomycetes</taxon>
        <taxon>Dothideomycetidae</taxon>
        <taxon>Mycosphaerellales</taxon>
        <taxon>Teratosphaeriaceae</taxon>
        <taxon>Friedmanniomyces</taxon>
    </lineage>
</organism>
<dbReference type="InterPro" id="IPR013785">
    <property type="entry name" value="Aldolase_TIM"/>
</dbReference>
<name>A0A4U0UQL4_9PEZI</name>
<feature type="domain" description="Cytochrome b5 heme-binding" evidence="7">
    <location>
        <begin position="1"/>
        <end position="75"/>
    </location>
</feature>
<dbReference type="SUPFAM" id="SSF55856">
    <property type="entry name" value="Cytochrome b5-like heme/steroid binding domain"/>
    <property type="match status" value="1"/>
</dbReference>
<evidence type="ECO:0000256" key="2">
    <source>
        <dbReference type="ARBA" id="ARBA00022617"/>
    </source>
</evidence>
<dbReference type="PANTHER" id="PTHR10578:SF104">
    <property type="entry name" value="CYTOCHROME B2, MITOCHONDRIAL-RELATED"/>
    <property type="match status" value="1"/>
</dbReference>
<keyword evidence="4" id="KW-0560">Oxidoreductase</keyword>
<dbReference type="GO" id="GO:0046872">
    <property type="term" value="F:metal ion binding"/>
    <property type="evidence" value="ECO:0007669"/>
    <property type="project" value="UniProtKB-KW"/>
</dbReference>
<dbReference type="STRING" id="329885.A0A4U0UQL4"/>
<evidence type="ECO:0000313" key="9">
    <source>
        <dbReference type="EMBL" id="TKA38164.1"/>
    </source>
</evidence>
<evidence type="ECO:0000313" key="10">
    <source>
        <dbReference type="Proteomes" id="UP000310066"/>
    </source>
</evidence>
<feature type="domain" description="FMN hydroxy acid dehydrogenase" evidence="8">
    <location>
        <begin position="106"/>
        <end position="494"/>
    </location>
</feature>
<feature type="region of interest" description="Disordered" evidence="6">
    <location>
        <begin position="81"/>
        <end position="102"/>
    </location>
</feature>
<reference evidence="9 10" key="1">
    <citation type="submission" date="2017-03" db="EMBL/GenBank/DDBJ databases">
        <title>Genomes of endolithic fungi from Antarctica.</title>
        <authorList>
            <person name="Coleine C."/>
            <person name="Masonjones S."/>
            <person name="Stajich J.E."/>
        </authorList>
    </citation>
    <scope>NUCLEOTIDE SEQUENCE [LARGE SCALE GENOMIC DNA]</scope>
    <source>
        <strain evidence="9 10">CCFEE 5311</strain>
    </source>
</reference>
<dbReference type="PANTHER" id="PTHR10578">
    <property type="entry name" value="S -2-HYDROXY-ACID OXIDASE-RELATED"/>
    <property type="match status" value="1"/>
</dbReference>
<dbReference type="InterPro" id="IPR001199">
    <property type="entry name" value="Cyt_B5-like_heme/steroid-bd"/>
</dbReference>
<keyword evidence="5" id="KW-0408">Iron</keyword>
<dbReference type="InterPro" id="IPR037396">
    <property type="entry name" value="FMN_HAD"/>
</dbReference>
<dbReference type="EMBL" id="NAJP01000047">
    <property type="protein sequence ID" value="TKA38164.1"/>
    <property type="molecule type" value="Genomic_DNA"/>
</dbReference>
<evidence type="ECO:0000259" key="8">
    <source>
        <dbReference type="PROSITE" id="PS51349"/>
    </source>
</evidence>
<evidence type="ECO:0000256" key="5">
    <source>
        <dbReference type="ARBA" id="ARBA00023004"/>
    </source>
</evidence>
<dbReference type="GO" id="GO:0020037">
    <property type="term" value="F:heme binding"/>
    <property type="evidence" value="ECO:0007669"/>
    <property type="project" value="InterPro"/>
</dbReference>
<dbReference type="SMART" id="SM01117">
    <property type="entry name" value="Cyt-b5"/>
    <property type="match status" value="1"/>
</dbReference>
<dbReference type="InterPro" id="IPR036400">
    <property type="entry name" value="Cyt_B5-like_heme/steroid_sf"/>
</dbReference>
<keyword evidence="3" id="KW-0479">Metal-binding</keyword>
<dbReference type="OrthoDB" id="1925334at2759"/>
<protein>
    <recommendedName>
        <fullName evidence="11">Cytochrome b2, mitochondrial</fullName>
    </recommendedName>
</protein>
<dbReference type="InterPro" id="IPR000262">
    <property type="entry name" value="FMN-dep_DH"/>
</dbReference>
<dbReference type="PRINTS" id="PR00363">
    <property type="entry name" value="CYTOCHROMEB5"/>
</dbReference>
<evidence type="ECO:0008006" key="11">
    <source>
        <dbReference type="Google" id="ProtNLM"/>
    </source>
</evidence>
<dbReference type="PROSITE" id="PS00191">
    <property type="entry name" value="CYTOCHROME_B5_1"/>
    <property type="match status" value="1"/>
</dbReference>
<dbReference type="PROSITE" id="PS00557">
    <property type="entry name" value="FMN_HYDROXY_ACID_DH_1"/>
    <property type="match status" value="1"/>
</dbReference>
<keyword evidence="2" id="KW-0349">Heme</keyword>
<evidence type="ECO:0000256" key="4">
    <source>
        <dbReference type="ARBA" id="ARBA00023002"/>
    </source>
</evidence>